<dbReference type="GO" id="GO:0003964">
    <property type="term" value="F:RNA-directed DNA polymerase activity"/>
    <property type="evidence" value="ECO:0007669"/>
    <property type="project" value="UniProtKB-KW"/>
</dbReference>
<dbReference type="AlphaFoldDB" id="A0A087UHB3"/>
<dbReference type="SUPFAM" id="SSF56219">
    <property type="entry name" value="DNase I-like"/>
    <property type="match status" value="1"/>
</dbReference>
<dbReference type="OrthoDB" id="6433575at2759"/>
<evidence type="ECO:0000259" key="1">
    <source>
        <dbReference type="Pfam" id="PF14529"/>
    </source>
</evidence>
<keyword evidence="2" id="KW-0695">RNA-directed DNA polymerase</keyword>
<sequence length="240" mass="27585">MVVEGRVVSLYLPPNEHIDQQHLNELVEQLPEPFILIGDFNGHSPLWGNKDTNSRGRQIEQLIEDHNLCLLNDGQDTYFHEPTRTFHALDLAICSPSLLPFCTFSVGNDIHNSDHYPIFVSLSRRGANPMSRSPRFIYERADWELFSSVAELTAKMVEDVHIDEAVEAITYTIIQAATLSIPKTSGKLPKYSKPWWNRDCQGAVRKQRKAWGIFRRYPTVRNLIAFKSAKANARKVRRQR</sequence>
<feature type="non-terminal residue" evidence="2">
    <location>
        <position position="240"/>
    </location>
</feature>
<dbReference type="InterPro" id="IPR005135">
    <property type="entry name" value="Endo/exonuclease/phosphatase"/>
</dbReference>
<reference evidence="2 3" key="1">
    <citation type="submission" date="2013-11" db="EMBL/GenBank/DDBJ databases">
        <title>Genome sequencing of Stegodyphus mimosarum.</title>
        <authorList>
            <person name="Bechsgaard J."/>
        </authorList>
    </citation>
    <scope>NUCLEOTIDE SEQUENCE [LARGE SCALE GENOMIC DNA]</scope>
</reference>
<dbReference type="Gene3D" id="3.60.10.10">
    <property type="entry name" value="Endonuclease/exonuclease/phosphatase"/>
    <property type="match status" value="1"/>
</dbReference>
<dbReference type="OMA" id="THRTFTH"/>
<name>A0A087UHB3_STEMI</name>
<dbReference type="EMBL" id="KK119792">
    <property type="protein sequence ID" value="KFM76752.1"/>
    <property type="molecule type" value="Genomic_DNA"/>
</dbReference>
<keyword evidence="3" id="KW-1185">Reference proteome</keyword>
<evidence type="ECO:0000313" key="3">
    <source>
        <dbReference type="Proteomes" id="UP000054359"/>
    </source>
</evidence>
<dbReference type="STRING" id="407821.A0A087UHB3"/>
<proteinExistence type="predicted"/>
<dbReference type="Proteomes" id="UP000054359">
    <property type="component" value="Unassembled WGS sequence"/>
</dbReference>
<accession>A0A087UHB3</accession>
<keyword evidence="2" id="KW-0808">Transferase</keyword>
<dbReference type="Pfam" id="PF14529">
    <property type="entry name" value="Exo_endo_phos_2"/>
    <property type="match status" value="1"/>
</dbReference>
<evidence type="ECO:0000313" key="2">
    <source>
        <dbReference type="EMBL" id="KFM76752.1"/>
    </source>
</evidence>
<organism evidence="2 3">
    <name type="scientific">Stegodyphus mimosarum</name>
    <name type="common">African social velvet spider</name>
    <dbReference type="NCBI Taxonomy" id="407821"/>
    <lineage>
        <taxon>Eukaryota</taxon>
        <taxon>Metazoa</taxon>
        <taxon>Ecdysozoa</taxon>
        <taxon>Arthropoda</taxon>
        <taxon>Chelicerata</taxon>
        <taxon>Arachnida</taxon>
        <taxon>Araneae</taxon>
        <taxon>Araneomorphae</taxon>
        <taxon>Entelegynae</taxon>
        <taxon>Eresoidea</taxon>
        <taxon>Eresidae</taxon>
        <taxon>Stegodyphus</taxon>
    </lineage>
</organism>
<protein>
    <submittedName>
        <fullName evidence="2">RNA-directed DNA polymerase from mobile element jockey</fullName>
    </submittedName>
</protein>
<dbReference type="PANTHER" id="PTHR33273:SF4">
    <property type="entry name" value="ENDONUCLEASE_EXONUCLEASE_PHOSPHATASE DOMAIN-CONTAINING PROTEIN"/>
    <property type="match status" value="1"/>
</dbReference>
<gene>
    <name evidence="2" type="ORF">X975_19547</name>
</gene>
<keyword evidence="2" id="KW-0548">Nucleotidyltransferase</keyword>
<feature type="domain" description="Endonuclease/exonuclease/phosphatase" evidence="1">
    <location>
        <begin position="6"/>
        <end position="119"/>
    </location>
</feature>
<dbReference type="PANTHER" id="PTHR33273">
    <property type="entry name" value="DOMAIN-CONTAINING PROTEIN, PUTATIVE-RELATED"/>
    <property type="match status" value="1"/>
</dbReference>
<dbReference type="InterPro" id="IPR036691">
    <property type="entry name" value="Endo/exonu/phosph_ase_sf"/>
</dbReference>